<reference evidence="1" key="1">
    <citation type="journal article" date="2020" name="Fungal Divers.">
        <title>Resolving the Mortierellaceae phylogeny through synthesis of multi-gene phylogenetics and phylogenomics.</title>
        <authorList>
            <person name="Vandepol N."/>
            <person name="Liber J."/>
            <person name="Desiro A."/>
            <person name="Na H."/>
            <person name="Kennedy M."/>
            <person name="Barry K."/>
            <person name="Grigoriev I.V."/>
            <person name="Miller A.N."/>
            <person name="O'Donnell K."/>
            <person name="Stajich J.E."/>
            <person name="Bonito G."/>
        </authorList>
    </citation>
    <scope>NUCLEOTIDE SEQUENCE</scope>
    <source>
        <strain evidence="1">NVP60</strain>
    </source>
</reference>
<evidence type="ECO:0000313" key="1">
    <source>
        <dbReference type="EMBL" id="KAG0287590.1"/>
    </source>
</evidence>
<dbReference type="AlphaFoldDB" id="A0A9P6QQ84"/>
<name>A0A9P6QQ84_9FUNG</name>
<dbReference type="Proteomes" id="UP000823405">
    <property type="component" value="Unassembled WGS sequence"/>
</dbReference>
<gene>
    <name evidence="1" type="ORF">BGZ97_007057</name>
</gene>
<sequence>MASKIRSNNSNNNDDIDLRPGAALAWFRRKLVSREDISMPEFSKEFEYVHEQDAHAALLHALSSSEIPQSARTKFSAEYETWRRNEGAECWASRITDHKIDEARNIQNRQGHPDDDIDKSAELEEIAEWTPAQSSPFYELLASLPSLPTGISTNHKQMFERAVDLLCKSGDVMHNKEVLRTKDDQEQYVVLKLMGQILLWLEHSHFERPVSEHVYVSAWSSIFNTLLASDGLQLGSQASKRIRQLTEQEYGFKSSTTTRMARKVDQTLRVMVNAAGIR</sequence>
<proteinExistence type="predicted"/>
<organism evidence="1 2">
    <name type="scientific">Linnemannia gamsii</name>
    <dbReference type="NCBI Taxonomy" id="64522"/>
    <lineage>
        <taxon>Eukaryota</taxon>
        <taxon>Fungi</taxon>
        <taxon>Fungi incertae sedis</taxon>
        <taxon>Mucoromycota</taxon>
        <taxon>Mortierellomycotina</taxon>
        <taxon>Mortierellomycetes</taxon>
        <taxon>Mortierellales</taxon>
        <taxon>Mortierellaceae</taxon>
        <taxon>Linnemannia</taxon>
    </lineage>
</organism>
<protein>
    <submittedName>
        <fullName evidence="1">Uncharacterized protein</fullName>
    </submittedName>
</protein>
<evidence type="ECO:0000313" key="2">
    <source>
        <dbReference type="Proteomes" id="UP000823405"/>
    </source>
</evidence>
<accession>A0A9P6QQ84</accession>
<comment type="caution">
    <text evidence="1">The sequence shown here is derived from an EMBL/GenBank/DDBJ whole genome shotgun (WGS) entry which is preliminary data.</text>
</comment>
<dbReference type="EMBL" id="JAAAIN010003122">
    <property type="protein sequence ID" value="KAG0287590.1"/>
    <property type="molecule type" value="Genomic_DNA"/>
</dbReference>
<keyword evidence="2" id="KW-1185">Reference proteome</keyword>
<dbReference type="OrthoDB" id="2443255at2759"/>